<dbReference type="OrthoDB" id="412006at2759"/>
<reference evidence="1 2" key="1">
    <citation type="journal article" date="2016" name="Mol. Biol. Evol.">
        <title>Comparative Genomics of Early-Diverging Mushroom-Forming Fungi Provides Insights into the Origins of Lignocellulose Decay Capabilities.</title>
        <authorList>
            <person name="Nagy L.G."/>
            <person name="Riley R."/>
            <person name="Tritt A."/>
            <person name="Adam C."/>
            <person name="Daum C."/>
            <person name="Floudas D."/>
            <person name="Sun H."/>
            <person name="Yadav J.S."/>
            <person name="Pangilinan J."/>
            <person name="Larsson K.H."/>
            <person name="Matsuura K."/>
            <person name="Barry K."/>
            <person name="Labutti K."/>
            <person name="Kuo R."/>
            <person name="Ohm R.A."/>
            <person name="Bhattacharya S.S."/>
            <person name="Shirouzu T."/>
            <person name="Yoshinaga Y."/>
            <person name="Martin F.M."/>
            <person name="Grigoriev I.V."/>
            <person name="Hibbett D.S."/>
        </authorList>
    </citation>
    <scope>NUCLEOTIDE SEQUENCE [LARGE SCALE GENOMIC DNA]</scope>
    <source>
        <strain evidence="1 2">93-53</strain>
    </source>
</reference>
<dbReference type="AlphaFoldDB" id="A0A165IG60"/>
<dbReference type="EMBL" id="KV427605">
    <property type="protein sequence ID" value="KZT13027.1"/>
    <property type="molecule type" value="Genomic_DNA"/>
</dbReference>
<dbReference type="InParanoid" id="A0A165IG60"/>
<name>A0A165IG60_9APHY</name>
<organism evidence="1 2">
    <name type="scientific">Laetiporus sulphureus 93-53</name>
    <dbReference type="NCBI Taxonomy" id="1314785"/>
    <lineage>
        <taxon>Eukaryota</taxon>
        <taxon>Fungi</taxon>
        <taxon>Dikarya</taxon>
        <taxon>Basidiomycota</taxon>
        <taxon>Agaricomycotina</taxon>
        <taxon>Agaricomycetes</taxon>
        <taxon>Polyporales</taxon>
        <taxon>Laetiporus</taxon>
    </lineage>
</organism>
<evidence type="ECO:0000313" key="1">
    <source>
        <dbReference type="EMBL" id="KZT13027.1"/>
    </source>
</evidence>
<accession>A0A165IG60</accession>
<feature type="non-terminal residue" evidence="1">
    <location>
        <position position="73"/>
    </location>
</feature>
<evidence type="ECO:0000313" key="2">
    <source>
        <dbReference type="Proteomes" id="UP000076871"/>
    </source>
</evidence>
<proteinExistence type="predicted"/>
<gene>
    <name evidence="1" type="ORF">LAESUDRAFT_767345</name>
</gene>
<dbReference type="GeneID" id="63830797"/>
<dbReference type="RefSeq" id="XP_040770537.1">
    <property type="nucleotide sequence ID" value="XM_040913769.1"/>
</dbReference>
<dbReference type="Proteomes" id="UP000076871">
    <property type="component" value="Unassembled WGS sequence"/>
</dbReference>
<evidence type="ECO:0008006" key="3">
    <source>
        <dbReference type="Google" id="ProtNLM"/>
    </source>
</evidence>
<sequence length="73" mass="8246">MSSYLRGFLTAYPDISNIYICADNRAALSLLFSLHPHPGQPFSFTFRKHLTPLMGDFPNLKLTLVWVPGHRGV</sequence>
<protein>
    <recommendedName>
        <fullName evidence="3">RNase H type-1 domain-containing protein</fullName>
    </recommendedName>
</protein>
<keyword evidence="2" id="KW-1185">Reference proteome</keyword>